<evidence type="ECO:0000256" key="2">
    <source>
        <dbReference type="ARBA" id="ARBA00004496"/>
    </source>
</evidence>
<evidence type="ECO:0000256" key="8">
    <source>
        <dbReference type="ARBA" id="ARBA00023098"/>
    </source>
</evidence>
<dbReference type="Pfam" id="PF00501">
    <property type="entry name" value="AMP-binding"/>
    <property type="match status" value="1"/>
</dbReference>
<keyword evidence="7" id="KW-0276">Fatty acid metabolism</keyword>
<dbReference type="Gene3D" id="3.30.559.30">
    <property type="entry name" value="Nonribosomal peptide synthetase, condensation domain"/>
    <property type="match status" value="1"/>
</dbReference>
<dbReference type="GO" id="GO:0005886">
    <property type="term" value="C:plasma membrane"/>
    <property type="evidence" value="ECO:0007669"/>
    <property type="project" value="TreeGrafter"/>
</dbReference>
<evidence type="ECO:0000259" key="14">
    <source>
        <dbReference type="PROSITE" id="PS50075"/>
    </source>
</evidence>
<evidence type="ECO:0000313" key="16">
    <source>
        <dbReference type="EMBL" id="PRH81125.1"/>
    </source>
</evidence>
<evidence type="ECO:0000256" key="7">
    <source>
        <dbReference type="ARBA" id="ARBA00022832"/>
    </source>
</evidence>
<dbReference type="SUPFAM" id="SSF56801">
    <property type="entry name" value="Acetyl-CoA synthetase-like"/>
    <property type="match status" value="1"/>
</dbReference>
<dbReference type="InterPro" id="IPR016035">
    <property type="entry name" value="Acyl_Trfase/lysoPLipase"/>
</dbReference>
<evidence type="ECO:0000256" key="9">
    <source>
        <dbReference type="ARBA" id="ARBA00023194"/>
    </source>
</evidence>
<dbReference type="Pfam" id="PF02801">
    <property type="entry name" value="Ketoacyl-synt_C"/>
    <property type="match status" value="2"/>
</dbReference>
<evidence type="ECO:0000256" key="6">
    <source>
        <dbReference type="ARBA" id="ARBA00022679"/>
    </source>
</evidence>
<dbReference type="Gene3D" id="3.40.50.980">
    <property type="match status" value="2"/>
</dbReference>
<comment type="caution">
    <text evidence="16">The sequence shown here is derived from an EMBL/GenBank/DDBJ whole genome shotgun (WGS) entry which is preliminary data.</text>
</comment>
<feature type="domain" description="Carrier" evidence="14">
    <location>
        <begin position="2038"/>
        <end position="2113"/>
    </location>
</feature>
<evidence type="ECO:0000259" key="15">
    <source>
        <dbReference type="PROSITE" id="PS52004"/>
    </source>
</evidence>
<name>A0A2S9Q369_9ACTN</name>
<dbReference type="FunFam" id="3.40.366.10:FF:000002">
    <property type="entry name" value="Probable polyketide synthase 2"/>
    <property type="match status" value="1"/>
</dbReference>
<dbReference type="Gene3D" id="3.30.70.3290">
    <property type="match status" value="2"/>
</dbReference>
<dbReference type="InterPro" id="IPR014030">
    <property type="entry name" value="Ketoacyl_synth_N"/>
</dbReference>
<dbReference type="InterPro" id="IPR020845">
    <property type="entry name" value="AMP-binding_CS"/>
</dbReference>
<dbReference type="InterPro" id="IPR045851">
    <property type="entry name" value="AMP-bd_C_sf"/>
</dbReference>
<dbReference type="InterPro" id="IPR029058">
    <property type="entry name" value="AB_hydrolase_fold"/>
</dbReference>
<dbReference type="GO" id="GO:0033068">
    <property type="term" value="P:macrolide biosynthetic process"/>
    <property type="evidence" value="ECO:0007669"/>
    <property type="project" value="UniProtKB-ARBA"/>
</dbReference>
<evidence type="ECO:0000313" key="17">
    <source>
        <dbReference type="Proteomes" id="UP000239322"/>
    </source>
</evidence>
<dbReference type="Pfam" id="PF16197">
    <property type="entry name" value="KAsynt_C_assoc"/>
    <property type="match status" value="2"/>
</dbReference>
<dbReference type="InterPro" id="IPR016036">
    <property type="entry name" value="Malonyl_transacylase_ACP-bd"/>
</dbReference>
<dbReference type="EMBL" id="PVLV01000005">
    <property type="protein sequence ID" value="PRH81125.1"/>
    <property type="molecule type" value="Genomic_DNA"/>
</dbReference>
<proteinExistence type="inferred from homology"/>
<dbReference type="SMART" id="SM00825">
    <property type="entry name" value="PKS_KS"/>
    <property type="match status" value="2"/>
</dbReference>
<dbReference type="PROSITE" id="PS00455">
    <property type="entry name" value="AMP_BINDING"/>
    <property type="match status" value="1"/>
</dbReference>
<dbReference type="SMART" id="SM00824">
    <property type="entry name" value="PKS_TE"/>
    <property type="match status" value="1"/>
</dbReference>
<dbReference type="FunFam" id="3.40.47.10:FF:000042">
    <property type="entry name" value="Polyketide synthase Pks13"/>
    <property type="match status" value="1"/>
</dbReference>
<dbReference type="InterPro" id="IPR016039">
    <property type="entry name" value="Thiolase-like"/>
</dbReference>
<dbReference type="InterPro" id="IPR032821">
    <property type="entry name" value="PKS_assoc"/>
</dbReference>
<feature type="domain" description="Carrier" evidence="14">
    <location>
        <begin position="962"/>
        <end position="1038"/>
    </location>
</feature>
<dbReference type="PROSITE" id="PS00606">
    <property type="entry name" value="KS3_1"/>
    <property type="match status" value="1"/>
</dbReference>
<dbReference type="SUPFAM" id="SSF53901">
    <property type="entry name" value="Thiolase-like"/>
    <property type="match status" value="2"/>
</dbReference>
<dbReference type="InterPro" id="IPR020806">
    <property type="entry name" value="PKS_PP-bd"/>
</dbReference>
<dbReference type="OrthoDB" id="5478077at2"/>
<evidence type="ECO:0008006" key="18">
    <source>
        <dbReference type="Google" id="ProtNLM"/>
    </source>
</evidence>
<dbReference type="SUPFAM" id="SSF53474">
    <property type="entry name" value="alpha/beta-Hydrolases"/>
    <property type="match status" value="1"/>
</dbReference>
<dbReference type="InterPro" id="IPR050091">
    <property type="entry name" value="PKS_NRPS_Biosynth_Enz"/>
</dbReference>
<keyword evidence="6" id="KW-0808">Transferase</keyword>
<evidence type="ECO:0000256" key="10">
    <source>
        <dbReference type="ARBA" id="ARBA00023268"/>
    </source>
</evidence>
<feature type="region of interest" description="Disordered" evidence="13">
    <location>
        <begin position="2021"/>
        <end position="2040"/>
    </location>
</feature>
<dbReference type="InterPro" id="IPR001031">
    <property type="entry name" value="Thioesterase"/>
</dbReference>
<dbReference type="InterPro" id="IPR014031">
    <property type="entry name" value="Ketoacyl_synth_C"/>
</dbReference>
<dbReference type="CDD" id="cd00833">
    <property type="entry name" value="PKS"/>
    <property type="match status" value="2"/>
</dbReference>
<dbReference type="Pfam" id="PF00975">
    <property type="entry name" value="Thioesterase"/>
    <property type="match status" value="1"/>
</dbReference>
<dbReference type="PANTHER" id="PTHR43775:SF51">
    <property type="entry name" value="INACTIVE PHENOLPHTHIOCEROL SYNTHESIS POLYKETIDE SYNTHASE TYPE I PKS1-RELATED"/>
    <property type="match status" value="1"/>
</dbReference>
<dbReference type="Pfam" id="PF00550">
    <property type="entry name" value="PP-binding"/>
    <property type="match status" value="3"/>
</dbReference>
<feature type="domain" description="Carrier" evidence="14">
    <location>
        <begin position="3094"/>
        <end position="3168"/>
    </location>
</feature>
<feature type="compositionally biased region" description="Low complexity" evidence="13">
    <location>
        <begin position="2027"/>
        <end position="2036"/>
    </location>
</feature>
<dbReference type="Gene3D" id="3.40.50.1820">
    <property type="entry name" value="alpha/beta hydrolase"/>
    <property type="match status" value="1"/>
</dbReference>
<comment type="cofactor">
    <cofactor evidence="1">
        <name>pantetheine 4'-phosphate</name>
        <dbReference type="ChEBI" id="CHEBI:47942"/>
    </cofactor>
</comment>
<keyword evidence="8" id="KW-0443">Lipid metabolism</keyword>
<keyword evidence="11" id="KW-0012">Acyltransferase</keyword>
<dbReference type="SUPFAM" id="SSF47336">
    <property type="entry name" value="ACP-like"/>
    <property type="match status" value="3"/>
</dbReference>
<dbReference type="InterPro" id="IPR018201">
    <property type="entry name" value="Ketoacyl_synth_AS"/>
</dbReference>
<evidence type="ECO:0000256" key="1">
    <source>
        <dbReference type="ARBA" id="ARBA00001957"/>
    </source>
</evidence>
<organism evidence="16 17">
    <name type="scientific">Streptomyces solincola</name>
    <dbReference type="NCBI Taxonomy" id="2100817"/>
    <lineage>
        <taxon>Bacteria</taxon>
        <taxon>Bacillati</taxon>
        <taxon>Actinomycetota</taxon>
        <taxon>Actinomycetes</taxon>
        <taxon>Kitasatosporales</taxon>
        <taxon>Streptomycetaceae</taxon>
        <taxon>Streptomyces</taxon>
    </lineage>
</organism>
<accession>A0A2S9Q369</accession>
<keyword evidence="10" id="KW-0511">Multifunctional enzyme</keyword>
<dbReference type="PROSITE" id="PS00012">
    <property type="entry name" value="PHOSPHOPANTETHEINE"/>
    <property type="match status" value="2"/>
</dbReference>
<keyword evidence="3" id="KW-0596">Phosphopantetheine</keyword>
<dbReference type="InterPro" id="IPR001242">
    <property type="entry name" value="Condensation_dom"/>
</dbReference>
<dbReference type="InterPro" id="IPR023213">
    <property type="entry name" value="CAT-like_dom_sf"/>
</dbReference>
<comment type="similarity">
    <text evidence="12">In the C-terminal section; belongs to the NRP synthetase family.</text>
</comment>
<protein>
    <recommendedName>
        <fullName evidence="18">Amino acid adenylation domain-containing protein</fullName>
    </recommendedName>
</protein>
<keyword evidence="17" id="KW-1185">Reference proteome</keyword>
<dbReference type="Gene3D" id="3.30.300.30">
    <property type="match status" value="1"/>
</dbReference>
<evidence type="ECO:0000256" key="5">
    <source>
        <dbReference type="ARBA" id="ARBA00022553"/>
    </source>
</evidence>
<dbReference type="FunFam" id="3.40.47.10:FF:000019">
    <property type="entry name" value="Polyketide synthase type I"/>
    <property type="match status" value="1"/>
</dbReference>
<dbReference type="PROSITE" id="PS50075">
    <property type="entry name" value="CARRIER"/>
    <property type="match status" value="3"/>
</dbReference>
<gene>
    <name evidence="16" type="ORF">C6N75_00395</name>
</gene>
<evidence type="ECO:0000256" key="13">
    <source>
        <dbReference type="SAM" id="MobiDB-lite"/>
    </source>
</evidence>
<dbReference type="SUPFAM" id="SSF55048">
    <property type="entry name" value="Probable ACP-binding domain of malonyl-CoA ACP transacylase"/>
    <property type="match status" value="2"/>
</dbReference>
<dbReference type="InterPro" id="IPR009081">
    <property type="entry name" value="PP-bd_ACP"/>
</dbReference>
<sequence>MSSQANEDRMRRAMAAVLQLQQRNAELEEQRHAPVAIVGMACRLPGGVRTPEEFWRLLADGRDAIGPLPERWDGLDLYDPDPAAVGKSYAREGGFLDDLDRFDAAFFGISPREAVSMEPQQRLALETSWEALERAGIPPHTLGGSRTGVYLGAMRSDYDTGNVPLEVFDGYQGTGIQSSVISGRVSYVLGLQGPAVTLDTACSSSLVAIHSALAALRAGECDLALAGGVTVMTGPAMFVESSRLGAMAPDGRCKSFSARADGAIWSEGVGVLVLKPLAAARRDGDRVLAVIRGSAVNQDGRSQGLTAPNGPSQQRVLRDALAAARLTPADIDAVDAHGTGTPLGDSIEAGALAEVFGPGRDPKHPLRLGSSKSNIGHTQAAAGVASVIKMVLALQHESLPPTLHAEDPSPHIDWTAAGLSLLGRARPWPRGERVRRAGVSSFGISGTNAHVVIEEAPHPEAAPADVPPPSGPALAGTPAAWPLLLSGHDTPALRAQAARWAEHLAASGDGTPWLDVLRTAALHRTPLEARAAVLAAGPRDAADALTALAEGRPHPAVVTGAARDRGKVAFVFPGQGSQWLGMGRTLMAESEVFRAAVDECDAALEPWTGWSVRRLLAEPDAPDLPDFDRIDVLQPALFAVMIGLAAVWRSLGVEPAAVVGSSQGEVPAAVLAGALSLGDGARLTALRSQGQLRHCSGLGAMALVELPVAEVRELIAGYGEALSVAVVNTAGSTVVSGDVAAVERLLEELTAREVFSRRIRSDTAGHSAHIDPMLPWLREQLAGLRPEQNRVPFYSTVTGGPLDGGELDAGYWCRNVRETVRMDLALQRLTADGYGVFVEISPHPVLGMPLTAATEEHGGAVTGSLRRDADGLDRMLLSLSALHTQGHPVDWTRILGTAPRSAVADLPTYAFQRTSYWSDFAGYRAPDAAARAALLGRRTEPPAAVEGPAALRARLAALDEDARHADLAALVGAEAAAVLGAPEPVPGDKRMQELGLDSIMALHLRNRLVELTGATLPANLAFTCPTPADVAGHLLDHALGELEAALPAARPALPRAERRDLHPATEGQQRLWFLEQLRPGSTEYHTPLVLRTARPLDPDAFTAALRLVVDRHEALRTALHSRDGELVQVVSAEQDYELPLVFEDLSQLDEDALDARLRAEERAPIDLAAGALRCLVADTHDGGQLIGLYLHHAVTDGWSLSLLTRELFDAYTALSAGAEPRLPEVTAQSGDYAAWERRTLAEGGFAPGIDHFTAELAGMGRLDLPAADPAPGTVRDGDEAAEPAGTLGFALPAELRAAVEEAAAEAGVTPYTVYAGAFAVLLARVTGSEDFGLGTVWANRQLPGVEGLVGFLVTTLPLRCDLTGNPTFDQVLAATSRRVRGLLDHQDVPLSEIVKAVGGDRSGADNPLFSAVFNYRATDFPALGEGPDAWTHLPRAAVGGGPRGVAKSALGLTLAPDGEGVRAELEFRPEVLDQRSAARLAAGFRTLLTAAVADRAAPVGDLPVAGAEERGWLEAAGGRAADEVTAESAIRRILRQARRTPDATALIAGEQTLTYREVVARAAAAAGHLRSAGVGPESLVGVHLPRGADLVVTVLATWLAGGAYVPLDPDYPAARLEHVVRDSGLRIVVSTRAGAADVAQLAGDEVDVLLVDALPAPEESAQAVEDTVALGDLAYVIYTSGSTGRPKGVQLEHAQFAVFCSAMDERVGGGAGHTWLAVTSLSFDISTLELLWTLTRGYRVVVADGSPARWADHLPYAPTHLQCTPSLARMLLADADGRALVGGLERMLVGGEALDRGLARKLLRLCPDGLMNMYGPTETTVWSAAWNAVPGEVALGEPLRDNVLYVLDRNGRRAPRGTRGELYIGGLAVARGYLNRPELTAERFLPDPFAGRPAARMYRTGDIVRHREDGTLEFCGRADAQVKLRGHRIELGEVETVAGEHPAVAECAAVVREDVPGDPRLVLYLTPSAEAAGRPEDLDEELLRYAAARLPAAMVPGRLVTMAELPHTPNRKVDRGALLRLPPPAPAGTAPAPAAGDGAGDDVEALVTRAWSEVLGHRAVDPDRGIFDLGASSMTALEAHKLICAGLGREFPLSALFRYPTVRQLAAHLQGGHAPAARPQDPARGRADGQEAIAVTGFAVKLPGAPDVETYWANLRAGTESITHFTAEQQRAAGIGDDVLGDPDYVPAKGVVDGADLFDADFFDCPPAEAEAMDPQHRLFLECAWQALEHSGTRPGSFDGHVGVFAGSGQAQYGAAEQAEGMADFYRRMVGTKNDFLATRVAHKLNLRGPALTVQTACSTSLVATHLARESLLRGESDIALAGGASLTLPLDLGYFHQDGLVFSPDGKCRAFDEKGGGTVLANGVAVVVLRRLSDALAAGDTVYAVIRGSAINNDGSGKVGFTAPSVEGQARVIAAAQAEAGVTPDSIGLIEAHGTGTALGDPIEVQALQQVFATAERAEPCALGSVKTNIGHTDATAGVAGLIKAALCLHRGELVPSLNYESPNPEMGLDPGLFYVNTETKAWEAGEGPRRAGVSSFGLGGTNAHVVLEEPPAWRPGPAAEPAALPVVLSARTDAALADQAAEWAAWLTAHPGVRLTDLAATAAHRRTHFAARASVSAGSVEEAADALRALAAGADHPALARGTAARRARGPVFVYPGQGSQWEAMGRELLDTSEVFAQAVADCDAALAPYTGWSVRGVIAGDGDGPPAGRIDVVQPALFTMAVALTALWRDLGVEPAAVMGHSQGEIAAAVVSGALTLEQGAQVVARRSQAAVARVGQGGMAVIGRPVADVEKLLARYGDALSVAAVNAPGSTVVSGATAELQQLVAELTDQGTYARRVNVEFASHSSQMDVLLPGLAEEFAALTPRRAAIPFYSSVTGERADGDELDGGYWCRNLREPVRFDRALDALLADGHTVFVEASAHPVLAVPLTDASADHDGVVVGSLARDHGGLRQLLHNAGRLHVHGHHLDFERLLGRLGAPAAHATAVVPLPGYAFQRTRHWKDQPLPGRRHATAADRAFWDAVDTGEAATLAELIGAPEQLHDDVARLLPLLTDFLARRAETPPAATTDAPAPAAGFRDRLLAHPAPERHTLVTALLKDEIAPVLGLAADAVPDDRPLTLLGMDSLMAVGLRSRVARLTGAKVRTATVLGEGGCAGIARTVLREILPEAEAEAEGPLTGRWLRTMKPADRPTARIVCVAGAGGATAAQIPLIRALPDTVELLAVALPGREERAGEPAATDMASVVREVVADLTGRDPLPTVLYGHSQGAWLAWELAHALADRPGGPPLSLVPACGLPPHTPPPAPMRRMEEVAQQLDTLSPADLARALEGILPPAILGSEELLTEYREALKDDAVLALDHRAALGDGVRTPLRIPVHAVSASDDPVLSREHVAGWQDCTTGPFTHRTITGTHAAPLENHQAMAAELLRALPQSQGDENA</sequence>
<dbReference type="InterPro" id="IPR010071">
    <property type="entry name" value="AA_adenyl_dom"/>
</dbReference>
<dbReference type="Proteomes" id="UP000239322">
    <property type="component" value="Unassembled WGS sequence"/>
</dbReference>
<dbReference type="Pfam" id="PF00109">
    <property type="entry name" value="ketoacyl-synt"/>
    <property type="match status" value="2"/>
</dbReference>
<dbReference type="SUPFAM" id="SSF52151">
    <property type="entry name" value="FabD/lysophospholipase-like"/>
    <property type="match status" value="2"/>
</dbReference>
<keyword evidence="9" id="KW-0045">Antibiotic biosynthesis</keyword>
<dbReference type="Gene3D" id="3.40.366.10">
    <property type="entry name" value="Malonyl-Coenzyme A Acyl Carrier Protein, domain 2"/>
    <property type="match status" value="2"/>
</dbReference>
<dbReference type="FunFam" id="3.40.50.980:FF:000001">
    <property type="entry name" value="Non-ribosomal peptide synthetase"/>
    <property type="match status" value="1"/>
</dbReference>
<dbReference type="GO" id="GO:0006633">
    <property type="term" value="P:fatty acid biosynthetic process"/>
    <property type="evidence" value="ECO:0007669"/>
    <property type="project" value="InterPro"/>
</dbReference>
<dbReference type="InterPro" id="IPR001227">
    <property type="entry name" value="Ac_transferase_dom_sf"/>
</dbReference>
<reference evidence="16 17" key="1">
    <citation type="submission" date="2018-03" db="EMBL/GenBank/DDBJ databases">
        <title>Novel Streptomyces sp. from soil.</title>
        <authorList>
            <person name="Tan G.Y.A."/>
            <person name="Lee Z.Y."/>
        </authorList>
    </citation>
    <scope>NUCLEOTIDE SEQUENCE [LARGE SCALE GENOMIC DNA]</scope>
    <source>
        <strain evidence="16 17">ST5x</strain>
    </source>
</reference>
<feature type="domain" description="Ketosynthase family 3 (KS3)" evidence="15">
    <location>
        <begin position="32"/>
        <end position="455"/>
    </location>
</feature>
<dbReference type="InterPro" id="IPR025110">
    <property type="entry name" value="AMP-bd_C"/>
</dbReference>
<dbReference type="PROSITE" id="PS52004">
    <property type="entry name" value="KS3_2"/>
    <property type="match status" value="2"/>
</dbReference>
<feature type="domain" description="Ketosynthase family 3 (KS3)" evidence="15">
    <location>
        <begin position="2130"/>
        <end position="2551"/>
    </location>
</feature>
<dbReference type="GO" id="GO:0005737">
    <property type="term" value="C:cytoplasm"/>
    <property type="evidence" value="ECO:0007669"/>
    <property type="project" value="UniProtKB-SubCell"/>
</dbReference>
<dbReference type="FunFam" id="2.30.38.10:FF:000001">
    <property type="entry name" value="Non-ribosomal peptide synthetase PvdI"/>
    <property type="match status" value="1"/>
</dbReference>
<dbReference type="Pfam" id="PF00668">
    <property type="entry name" value="Condensation"/>
    <property type="match status" value="1"/>
</dbReference>
<dbReference type="Gene3D" id="2.30.38.10">
    <property type="entry name" value="Luciferase, Domain 3"/>
    <property type="match status" value="1"/>
</dbReference>
<comment type="subcellular location">
    <subcellularLocation>
        <location evidence="2">Cytoplasm</location>
    </subcellularLocation>
</comment>
<dbReference type="Gene3D" id="1.10.1200.10">
    <property type="entry name" value="ACP-like"/>
    <property type="match status" value="3"/>
</dbReference>
<dbReference type="SUPFAM" id="SSF52777">
    <property type="entry name" value="CoA-dependent acyltransferases"/>
    <property type="match status" value="2"/>
</dbReference>
<dbReference type="GO" id="GO:0004312">
    <property type="term" value="F:fatty acid synthase activity"/>
    <property type="evidence" value="ECO:0007669"/>
    <property type="project" value="TreeGrafter"/>
</dbReference>
<dbReference type="Gene3D" id="3.40.47.10">
    <property type="match status" value="2"/>
</dbReference>
<keyword evidence="5" id="KW-0597">Phosphoprotein</keyword>
<dbReference type="SMART" id="SM00827">
    <property type="entry name" value="PKS_AT"/>
    <property type="match status" value="2"/>
</dbReference>
<dbReference type="Gene3D" id="3.30.559.10">
    <property type="entry name" value="Chloramphenicol acetyltransferase-like domain"/>
    <property type="match status" value="1"/>
</dbReference>
<evidence type="ECO:0000256" key="12">
    <source>
        <dbReference type="ARBA" id="ARBA00029443"/>
    </source>
</evidence>
<dbReference type="Pfam" id="PF13193">
    <property type="entry name" value="AMP-binding_C"/>
    <property type="match status" value="1"/>
</dbReference>
<evidence type="ECO:0000256" key="3">
    <source>
        <dbReference type="ARBA" id="ARBA00022450"/>
    </source>
</evidence>
<dbReference type="InterPro" id="IPR014043">
    <property type="entry name" value="Acyl_transferase_dom"/>
</dbReference>
<dbReference type="InterPro" id="IPR020802">
    <property type="entry name" value="TesA-like"/>
</dbReference>
<dbReference type="GO" id="GO:0004315">
    <property type="term" value="F:3-oxoacyl-[acyl-carrier-protein] synthase activity"/>
    <property type="evidence" value="ECO:0007669"/>
    <property type="project" value="InterPro"/>
</dbReference>
<dbReference type="CDD" id="cd05930">
    <property type="entry name" value="A_NRPS"/>
    <property type="match status" value="1"/>
</dbReference>
<dbReference type="Pfam" id="PF00698">
    <property type="entry name" value="Acyl_transf_1"/>
    <property type="match status" value="2"/>
</dbReference>
<evidence type="ECO:0000256" key="4">
    <source>
        <dbReference type="ARBA" id="ARBA00022490"/>
    </source>
</evidence>
<dbReference type="InterPro" id="IPR000873">
    <property type="entry name" value="AMP-dep_synth/lig_dom"/>
</dbReference>
<dbReference type="GO" id="GO:0031177">
    <property type="term" value="F:phosphopantetheine binding"/>
    <property type="evidence" value="ECO:0007669"/>
    <property type="project" value="InterPro"/>
</dbReference>
<keyword evidence="4" id="KW-0963">Cytoplasm</keyword>
<dbReference type="GO" id="GO:0071770">
    <property type="term" value="P:DIM/DIP cell wall layer assembly"/>
    <property type="evidence" value="ECO:0007669"/>
    <property type="project" value="TreeGrafter"/>
</dbReference>
<dbReference type="InterPro" id="IPR006162">
    <property type="entry name" value="Ppantetheine_attach_site"/>
</dbReference>
<dbReference type="PANTHER" id="PTHR43775">
    <property type="entry name" value="FATTY ACID SYNTHASE"/>
    <property type="match status" value="1"/>
</dbReference>
<dbReference type="InterPro" id="IPR020841">
    <property type="entry name" value="PKS_Beta-ketoAc_synthase_dom"/>
</dbReference>
<evidence type="ECO:0000256" key="11">
    <source>
        <dbReference type="ARBA" id="ARBA00023315"/>
    </source>
</evidence>
<dbReference type="NCBIfam" id="TIGR01733">
    <property type="entry name" value="AA-adenyl-dom"/>
    <property type="match status" value="1"/>
</dbReference>
<dbReference type="CDD" id="cd19531">
    <property type="entry name" value="LCL_NRPS-like"/>
    <property type="match status" value="1"/>
</dbReference>
<dbReference type="InterPro" id="IPR036736">
    <property type="entry name" value="ACP-like_sf"/>
</dbReference>
<dbReference type="SMART" id="SM00823">
    <property type="entry name" value="PKS_PP"/>
    <property type="match status" value="3"/>
</dbReference>